<reference evidence="1" key="1">
    <citation type="journal article" date="2013" name="Extremophiles">
        <title>Proteinivorax tanatarense gen. nov., sp. nov., an anaerobic, haloalkaliphilic, proteolytic bacterium isolated from a decaying algal bloom, and proposal of Proteinivoraceae fam. nov.</title>
        <authorList>
            <person name="Kevbrin V."/>
            <person name="Boltyanskaya Y."/>
            <person name="Zhilina T."/>
            <person name="Kolganova T."/>
            <person name="Lavrentjeva E."/>
            <person name="Kuznetsov B."/>
        </authorList>
    </citation>
    <scope>NUCLEOTIDE SEQUENCE</scope>
    <source>
        <strain evidence="1">Z-910T</strain>
    </source>
</reference>
<dbReference type="PANTHER" id="PTHR30087">
    <property type="entry name" value="INNER MEMBRANE PROTEIN"/>
    <property type="match status" value="1"/>
</dbReference>
<name>A0AAU7VNM7_9FIRM</name>
<dbReference type="InterPro" id="IPR007553">
    <property type="entry name" value="2-thiour_desulf"/>
</dbReference>
<dbReference type="RefSeq" id="WP_350344418.1">
    <property type="nucleotide sequence ID" value="NZ_CP158367.1"/>
</dbReference>
<accession>A0AAU7VNM7</accession>
<dbReference type="Pfam" id="PF04463">
    <property type="entry name" value="2-thiour_desulf"/>
    <property type="match status" value="1"/>
</dbReference>
<proteinExistence type="predicted"/>
<dbReference type="AlphaFoldDB" id="A0AAU7VNM7"/>
<gene>
    <name evidence="1" type="ORF">PRVXT_000831</name>
</gene>
<evidence type="ECO:0000313" key="1">
    <source>
        <dbReference type="EMBL" id="XBX75678.1"/>
    </source>
</evidence>
<dbReference type="EMBL" id="CP158367">
    <property type="protein sequence ID" value="XBX75678.1"/>
    <property type="molecule type" value="Genomic_DNA"/>
</dbReference>
<sequence length="149" mass="15987">MPKILVSSCLLGQPCRYNGTHSLNKTVVEFCSDKNVLLACPEVLGGLPTPRLPAEIHRGDGNRVLNGEGVVFNKLGVDVSGFFLLGAIKTYKLTKVNNIRLALLKSKSPSCGSRTIYSGKFNGELKTGDGVTAALLKENKVKVIAEEDI</sequence>
<dbReference type="PANTHER" id="PTHR30087:SF1">
    <property type="entry name" value="HYPOTHETICAL CYTOSOLIC PROTEIN"/>
    <property type="match status" value="1"/>
</dbReference>
<protein>
    <submittedName>
        <fullName evidence="1">DUF523 domain-containing protein</fullName>
    </submittedName>
</protein>
<reference evidence="1" key="2">
    <citation type="submission" date="2024-06" db="EMBL/GenBank/DDBJ databases">
        <authorList>
            <person name="Petrova K.O."/>
            <person name="Toshchakov S.V."/>
            <person name="Boltjanskaja Y.V."/>
            <person name="Kevbrin V."/>
        </authorList>
    </citation>
    <scope>NUCLEOTIDE SEQUENCE</scope>
    <source>
        <strain evidence="1">Z-910T</strain>
    </source>
</reference>
<organism evidence="1">
    <name type="scientific">Proteinivorax tanatarense</name>
    <dbReference type="NCBI Taxonomy" id="1260629"/>
    <lineage>
        <taxon>Bacteria</taxon>
        <taxon>Bacillati</taxon>
        <taxon>Bacillota</taxon>
        <taxon>Clostridia</taxon>
        <taxon>Eubacteriales</taxon>
        <taxon>Proteinivoracaceae</taxon>
        <taxon>Proteinivorax</taxon>
    </lineage>
</organism>